<organism evidence="10 11">
    <name type="scientific">Cupriavidus pauculus</name>
    <dbReference type="NCBI Taxonomy" id="82633"/>
    <lineage>
        <taxon>Bacteria</taxon>
        <taxon>Pseudomonadati</taxon>
        <taxon>Pseudomonadota</taxon>
        <taxon>Betaproteobacteria</taxon>
        <taxon>Burkholderiales</taxon>
        <taxon>Burkholderiaceae</taxon>
        <taxon>Cupriavidus</taxon>
    </lineage>
</organism>
<gene>
    <name evidence="8 10" type="primary">lolD</name>
    <name evidence="10" type="ORF">EHF44_17180</name>
</gene>
<dbReference type="OrthoDB" id="4814201at2"/>
<keyword evidence="1 8" id="KW-0813">Transport</keyword>
<evidence type="ECO:0000256" key="1">
    <source>
        <dbReference type="ARBA" id="ARBA00022448"/>
    </source>
</evidence>
<comment type="subcellular location">
    <subcellularLocation>
        <location evidence="8">Cell inner membrane</location>
        <topology evidence="8">Peripheral membrane protein</topology>
    </subcellularLocation>
</comment>
<evidence type="ECO:0000256" key="7">
    <source>
        <dbReference type="ARBA" id="ARBA00023136"/>
    </source>
</evidence>
<protein>
    <recommendedName>
        <fullName evidence="8">Lipoprotein-releasing system ATP-binding protein LolD</fullName>
        <ecNumber evidence="8">7.6.2.-</ecNumber>
    </recommendedName>
</protein>
<comment type="function">
    <text evidence="8">Part of the ABC transporter complex LolCDE involved in the translocation of mature outer membrane-directed lipoproteins, from the inner membrane to the periplasmic chaperone, LolA. Responsible for the formation of the LolA-lipoprotein complex in an ATP-dependent manner.</text>
</comment>
<dbReference type="GO" id="GO:0005524">
    <property type="term" value="F:ATP binding"/>
    <property type="evidence" value="ECO:0007669"/>
    <property type="project" value="UniProtKB-UniRule"/>
</dbReference>
<dbReference type="InterPro" id="IPR027417">
    <property type="entry name" value="P-loop_NTPase"/>
</dbReference>
<keyword evidence="5 8" id="KW-0067">ATP-binding</keyword>
<dbReference type="EC" id="7.6.2.-" evidence="8"/>
<keyword evidence="7 8" id="KW-0472">Membrane</keyword>
<feature type="domain" description="ABC transporter" evidence="9">
    <location>
        <begin position="27"/>
        <end position="248"/>
    </location>
</feature>
<dbReference type="Gene3D" id="3.40.50.300">
    <property type="entry name" value="P-loop containing nucleotide triphosphate hydrolases"/>
    <property type="match status" value="1"/>
</dbReference>
<dbReference type="GO" id="GO:0005886">
    <property type="term" value="C:plasma membrane"/>
    <property type="evidence" value="ECO:0007669"/>
    <property type="project" value="UniProtKB-SubCell"/>
</dbReference>
<reference evidence="11" key="1">
    <citation type="submission" date="2018-11" db="EMBL/GenBank/DDBJ databases">
        <title>FDA dAtabase for Regulatory Grade micrObial Sequences (FDA-ARGOS): Supporting development and validation of Infectious Disease Dx tests.</title>
        <authorList>
            <person name="Goldberg B."/>
            <person name="Campos J."/>
            <person name="Tallon L."/>
            <person name="Sadzewicz L."/>
            <person name="Zhao X."/>
            <person name="Vavikolanu K."/>
            <person name="Mehta A."/>
            <person name="Aluvathingal J."/>
            <person name="Nadendla S."/>
            <person name="Geyer C."/>
            <person name="Nandy P."/>
            <person name="Yan Y."/>
            <person name="Sichtig H."/>
        </authorList>
    </citation>
    <scope>NUCLEOTIDE SEQUENCE [LARGE SCALE GENOMIC DNA]</scope>
    <source>
        <strain evidence="11">FDAARGOS_614</strain>
    </source>
</reference>
<evidence type="ECO:0000256" key="2">
    <source>
        <dbReference type="ARBA" id="ARBA00022475"/>
    </source>
</evidence>
<evidence type="ECO:0000256" key="8">
    <source>
        <dbReference type="RuleBase" id="RU367068"/>
    </source>
</evidence>
<dbReference type="PROSITE" id="PS50893">
    <property type="entry name" value="ABC_TRANSPORTER_2"/>
    <property type="match status" value="1"/>
</dbReference>
<dbReference type="GO" id="GO:0044874">
    <property type="term" value="P:lipoprotein localization to outer membrane"/>
    <property type="evidence" value="ECO:0007669"/>
    <property type="project" value="TreeGrafter"/>
</dbReference>
<evidence type="ECO:0000313" key="11">
    <source>
        <dbReference type="Proteomes" id="UP000270411"/>
    </source>
</evidence>
<dbReference type="InterPro" id="IPR017871">
    <property type="entry name" value="ABC_transporter-like_CS"/>
</dbReference>
<dbReference type="SUPFAM" id="SSF52540">
    <property type="entry name" value="P-loop containing nucleoside triphosphate hydrolases"/>
    <property type="match status" value="1"/>
</dbReference>
<dbReference type="GO" id="GO:0016887">
    <property type="term" value="F:ATP hydrolysis activity"/>
    <property type="evidence" value="ECO:0007669"/>
    <property type="project" value="InterPro"/>
</dbReference>
<keyword evidence="2 8" id="KW-1003">Cell membrane</keyword>
<evidence type="ECO:0000259" key="9">
    <source>
        <dbReference type="PROSITE" id="PS50893"/>
    </source>
</evidence>
<dbReference type="KEGG" id="cpau:EHF44_17180"/>
<dbReference type="PROSITE" id="PS00211">
    <property type="entry name" value="ABC_TRANSPORTER_1"/>
    <property type="match status" value="1"/>
</dbReference>
<evidence type="ECO:0000256" key="5">
    <source>
        <dbReference type="ARBA" id="ARBA00022840"/>
    </source>
</evidence>
<dbReference type="GO" id="GO:0022857">
    <property type="term" value="F:transmembrane transporter activity"/>
    <property type="evidence" value="ECO:0007669"/>
    <property type="project" value="TreeGrafter"/>
</dbReference>
<dbReference type="InterPro" id="IPR015854">
    <property type="entry name" value="ABC_transpr_LolD-like"/>
</dbReference>
<comment type="similarity">
    <text evidence="8">Belongs to the ABC transporter superfamily. Lipoprotein translocase (TC 3.A.1.125) family.</text>
</comment>
<accession>A0A3G8H3E6</accession>
<evidence type="ECO:0000313" key="10">
    <source>
        <dbReference type="EMBL" id="AZG15017.1"/>
    </source>
</evidence>
<dbReference type="GO" id="GO:0089705">
    <property type="term" value="P:protein localization to outer membrane"/>
    <property type="evidence" value="ECO:0007669"/>
    <property type="project" value="TreeGrafter"/>
</dbReference>
<dbReference type="EMBL" id="CP033969">
    <property type="protein sequence ID" value="AZG15017.1"/>
    <property type="molecule type" value="Genomic_DNA"/>
</dbReference>
<evidence type="ECO:0000256" key="3">
    <source>
        <dbReference type="ARBA" id="ARBA00022519"/>
    </source>
</evidence>
<dbReference type="InterPro" id="IPR017911">
    <property type="entry name" value="MacB-like_ATP-bd"/>
</dbReference>
<dbReference type="AlphaFoldDB" id="A0A3G8H3E6"/>
<proteinExistence type="inferred from homology"/>
<dbReference type="InterPro" id="IPR003439">
    <property type="entry name" value="ABC_transporter-like_ATP-bd"/>
</dbReference>
<dbReference type="CDD" id="cd03255">
    <property type="entry name" value="ABC_MJ0796_LolCDE_FtsE"/>
    <property type="match status" value="1"/>
</dbReference>
<dbReference type="InterPro" id="IPR011924">
    <property type="entry name" value="LolD_lipo_ATP-bd"/>
</dbReference>
<keyword evidence="4 8" id="KW-0547">Nucleotide-binding</keyword>
<dbReference type="InterPro" id="IPR003593">
    <property type="entry name" value="AAA+_ATPase"/>
</dbReference>
<keyword evidence="3 8" id="KW-0997">Cell inner membrane</keyword>
<dbReference type="SMART" id="SM00382">
    <property type="entry name" value="AAA"/>
    <property type="match status" value="1"/>
</dbReference>
<keyword evidence="6 8" id="KW-1278">Translocase</keyword>
<dbReference type="PANTHER" id="PTHR24220">
    <property type="entry name" value="IMPORT ATP-BINDING PROTEIN"/>
    <property type="match status" value="1"/>
</dbReference>
<sequence>MSDTTLIREMEAAAPAGAAPAGGTPVLVAEGLTKRFRQGGLDVDVLRGVDIRIDAGEKVAIVGASGSGKSTLLHVLGGLDNPDAGRVALLGKPFTALREKERNIVRNRALGFVYQFHHLLPEFTALDNVAMPMRIRGLNEQPARDAAQAMLERVGLGGRSRHRPGELSGGERQRVAIARALVGQPACVLADEPTGNLDDHTAGGVYDLMLELSRTLGTSFVIVTHDMDLAGRCDRVFRLRDGHLHPER</sequence>
<dbReference type="Pfam" id="PF00005">
    <property type="entry name" value="ABC_tran"/>
    <property type="match status" value="1"/>
</dbReference>
<evidence type="ECO:0000256" key="6">
    <source>
        <dbReference type="ARBA" id="ARBA00022967"/>
    </source>
</evidence>
<comment type="subunit">
    <text evidence="8">The complex is composed of two ATP-binding proteins (LolD) and two transmembrane proteins (LolC and LolE).</text>
</comment>
<dbReference type="PANTHER" id="PTHR24220:SF689">
    <property type="entry name" value="LIPOPROTEIN-RELEASING SYSTEM ATP-BINDING PROTEIN LOLD"/>
    <property type="match status" value="1"/>
</dbReference>
<name>A0A3G8H3E6_9BURK</name>
<dbReference type="FunFam" id="3.40.50.300:FF:000230">
    <property type="entry name" value="Lipoprotein-releasing system ATP-binding protein LolD"/>
    <property type="match status" value="1"/>
</dbReference>
<dbReference type="Proteomes" id="UP000270411">
    <property type="component" value="Chromosome 1"/>
</dbReference>
<dbReference type="NCBIfam" id="TIGR02211">
    <property type="entry name" value="LolD_lipo_ex"/>
    <property type="match status" value="1"/>
</dbReference>
<evidence type="ECO:0000256" key="4">
    <source>
        <dbReference type="ARBA" id="ARBA00022741"/>
    </source>
</evidence>
<keyword evidence="10" id="KW-0449">Lipoprotein</keyword>